<evidence type="ECO:0000313" key="1">
    <source>
        <dbReference type="EMBL" id="KAK9759790.1"/>
    </source>
</evidence>
<dbReference type="SUPFAM" id="SSF47113">
    <property type="entry name" value="Histone-fold"/>
    <property type="match status" value="1"/>
</dbReference>
<dbReference type="InterPro" id="IPR009072">
    <property type="entry name" value="Histone-fold"/>
</dbReference>
<accession>A0ABR2WE59</accession>
<gene>
    <name evidence="1" type="ORF">K7432_016849</name>
</gene>
<dbReference type="Proteomes" id="UP001479436">
    <property type="component" value="Unassembled WGS sequence"/>
</dbReference>
<evidence type="ECO:0000313" key="2">
    <source>
        <dbReference type="Proteomes" id="UP001479436"/>
    </source>
</evidence>
<reference evidence="1 2" key="1">
    <citation type="submission" date="2023-04" db="EMBL/GenBank/DDBJ databases">
        <title>Genome of Basidiobolus ranarum AG-B5.</title>
        <authorList>
            <person name="Stajich J.E."/>
            <person name="Carter-House D."/>
            <person name="Gryganskyi A."/>
        </authorList>
    </citation>
    <scope>NUCLEOTIDE SEQUENCE [LARGE SCALE GENOMIC DNA]</scope>
    <source>
        <strain evidence="1 2">AG-B5</strain>
    </source>
</reference>
<name>A0ABR2WE59_9FUNG</name>
<proteinExistence type="predicted"/>
<protein>
    <submittedName>
        <fullName evidence="1">Uncharacterized protein</fullName>
    </submittedName>
</protein>
<dbReference type="Gene3D" id="1.10.20.10">
    <property type="entry name" value="Histone, subunit A"/>
    <property type="match status" value="1"/>
</dbReference>
<keyword evidence="2" id="KW-1185">Reference proteome</keyword>
<sequence>MICRMLWKNEDDREEIFFHPHIFKILGSFNGGIEISTPAMCVLECSCDDLFWKIMNDTYMLATGSKMRIIRLRDVKFACQLVFPPVAFEYANSNAEFILEEYRAA</sequence>
<dbReference type="EMBL" id="JASJQH010003084">
    <property type="protein sequence ID" value="KAK9759790.1"/>
    <property type="molecule type" value="Genomic_DNA"/>
</dbReference>
<organism evidence="1 2">
    <name type="scientific">Basidiobolus ranarum</name>
    <dbReference type="NCBI Taxonomy" id="34480"/>
    <lineage>
        <taxon>Eukaryota</taxon>
        <taxon>Fungi</taxon>
        <taxon>Fungi incertae sedis</taxon>
        <taxon>Zoopagomycota</taxon>
        <taxon>Entomophthoromycotina</taxon>
        <taxon>Basidiobolomycetes</taxon>
        <taxon>Basidiobolales</taxon>
        <taxon>Basidiobolaceae</taxon>
        <taxon>Basidiobolus</taxon>
    </lineage>
</organism>
<comment type="caution">
    <text evidence="1">The sequence shown here is derived from an EMBL/GenBank/DDBJ whole genome shotgun (WGS) entry which is preliminary data.</text>
</comment>